<keyword evidence="5" id="KW-1185">Reference proteome</keyword>
<dbReference type="Gene3D" id="3.10.50.10">
    <property type="match status" value="1"/>
</dbReference>
<protein>
    <submittedName>
        <fullName evidence="4">Glycosyl hydrolase family 18 protein</fullName>
    </submittedName>
</protein>
<dbReference type="InterPro" id="IPR001223">
    <property type="entry name" value="Glyco_hydro18_cat"/>
</dbReference>
<feature type="compositionally biased region" description="Low complexity" evidence="1">
    <location>
        <begin position="165"/>
        <end position="174"/>
    </location>
</feature>
<feature type="compositionally biased region" description="Basic and acidic residues" evidence="1">
    <location>
        <begin position="99"/>
        <end position="112"/>
    </location>
</feature>
<dbReference type="Proteomes" id="UP001595843">
    <property type="component" value="Unassembled WGS sequence"/>
</dbReference>
<feature type="compositionally biased region" description="Basic and acidic residues" evidence="1">
    <location>
        <begin position="134"/>
        <end position="163"/>
    </location>
</feature>
<dbReference type="EMBL" id="JBHSAP010000018">
    <property type="protein sequence ID" value="MFC4078316.1"/>
    <property type="molecule type" value="Genomic_DNA"/>
</dbReference>
<feature type="chain" id="PRO_5046949460" evidence="2">
    <location>
        <begin position="34"/>
        <end position="508"/>
    </location>
</feature>
<proteinExistence type="predicted"/>
<dbReference type="InterPro" id="IPR029070">
    <property type="entry name" value="Chitinase_insertion_sf"/>
</dbReference>
<accession>A0ABV8JHU7</accession>
<sequence length="508" mass="58234">MKRKKRRKKLNGKWILALSVICIFALSAGWLYASDSSATDSKDQKSTRAATATEQEAELFNSLEGTKEADKEEENDQKIVTAPVHEKKKEQFLQSITDHQQREATRLSKEQPRQTQKRKNPSPSKHQQQTATPSKEKDASSDSDQKEPSKERATTNKDSEKPQQKPKQPSTPQEKSTKPSPPVTNPPQPSKPNPPQGEHQKKNGLKVAVWFPFWMQESATKALKKNADVIDSTGFFWYRLTPEGEITRMKYADDANEQAMRIAKEKGIAVMPTIANVEEWGRPEYKQELHNQIGTPEAREVLTNRLVKWVMDNGFDGLDINYEVMFAEERDNYASFIELLAQKLHQRNKKISISGWADPHQGEDMKRLGKAVDQVRFMSYHKQGEELKSYLERWKREIPAHKIYVGFHVFSQKQVQGAAGDKLISHQQVSKIVREHQPQIQRNPVTGVGTFTYQEEGKTVTVIIRDEQTLSKTVDYVKQHHSDIGGFISWHIGAENPKMWDVLREKLK</sequence>
<comment type="caution">
    <text evidence="4">The sequence shown here is derived from an EMBL/GenBank/DDBJ whole genome shotgun (WGS) entry which is preliminary data.</text>
</comment>
<evidence type="ECO:0000256" key="1">
    <source>
        <dbReference type="SAM" id="MobiDB-lite"/>
    </source>
</evidence>
<keyword evidence="2" id="KW-0732">Signal</keyword>
<reference evidence="5" key="1">
    <citation type="journal article" date="2019" name="Int. J. Syst. Evol. Microbiol.">
        <title>The Global Catalogue of Microorganisms (GCM) 10K type strain sequencing project: providing services to taxonomists for standard genome sequencing and annotation.</title>
        <authorList>
            <consortium name="The Broad Institute Genomics Platform"/>
            <consortium name="The Broad Institute Genome Sequencing Center for Infectious Disease"/>
            <person name="Wu L."/>
            <person name="Ma J."/>
        </authorList>
    </citation>
    <scope>NUCLEOTIDE SEQUENCE [LARGE SCALE GENOMIC DNA]</scope>
    <source>
        <strain evidence="5">IBRC-M 10813</strain>
    </source>
</reference>
<dbReference type="InterPro" id="IPR011583">
    <property type="entry name" value="Chitinase_II/V-like_cat"/>
</dbReference>
<dbReference type="PANTHER" id="PTHR46066:SF2">
    <property type="entry name" value="CHITINASE DOMAIN-CONTAINING PROTEIN 1"/>
    <property type="match status" value="1"/>
</dbReference>
<evidence type="ECO:0000313" key="5">
    <source>
        <dbReference type="Proteomes" id="UP001595843"/>
    </source>
</evidence>
<name>A0ABV8JHU7_9BACL</name>
<dbReference type="SUPFAM" id="SSF51445">
    <property type="entry name" value="(Trans)glycosidases"/>
    <property type="match status" value="1"/>
</dbReference>
<dbReference type="InterPro" id="IPR017853">
    <property type="entry name" value="GH"/>
</dbReference>
<dbReference type="GO" id="GO:0016787">
    <property type="term" value="F:hydrolase activity"/>
    <property type="evidence" value="ECO:0007669"/>
    <property type="project" value="UniProtKB-KW"/>
</dbReference>
<gene>
    <name evidence="4" type="ORF">ACFOUO_16075</name>
</gene>
<dbReference type="SMART" id="SM00636">
    <property type="entry name" value="Glyco_18"/>
    <property type="match status" value="1"/>
</dbReference>
<dbReference type="PANTHER" id="PTHR46066">
    <property type="entry name" value="CHITINASE DOMAIN-CONTAINING PROTEIN 1 FAMILY MEMBER"/>
    <property type="match status" value="1"/>
</dbReference>
<feature type="signal peptide" evidence="2">
    <location>
        <begin position="1"/>
        <end position="33"/>
    </location>
</feature>
<dbReference type="Gene3D" id="3.20.20.80">
    <property type="entry name" value="Glycosidases"/>
    <property type="match status" value="1"/>
</dbReference>
<feature type="domain" description="Chitinase II/V-like catalytic" evidence="3">
    <location>
        <begin position="205"/>
        <end position="495"/>
    </location>
</feature>
<feature type="compositionally biased region" description="Pro residues" evidence="1">
    <location>
        <begin position="179"/>
        <end position="195"/>
    </location>
</feature>
<evidence type="ECO:0000256" key="2">
    <source>
        <dbReference type="SAM" id="SignalP"/>
    </source>
</evidence>
<feature type="compositionally biased region" description="Polar residues" evidence="1">
    <location>
        <begin position="121"/>
        <end position="133"/>
    </location>
</feature>
<evidence type="ECO:0000259" key="3">
    <source>
        <dbReference type="SMART" id="SM00636"/>
    </source>
</evidence>
<dbReference type="Pfam" id="PF00704">
    <property type="entry name" value="Glyco_hydro_18"/>
    <property type="match status" value="1"/>
</dbReference>
<feature type="region of interest" description="Disordered" evidence="1">
    <location>
        <begin position="36"/>
        <end position="202"/>
    </location>
</feature>
<evidence type="ECO:0000313" key="4">
    <source>
        <dbReference type="EMBL" id="MFC4078316.1"/>
    </source>
</evidence>
<organism evidence="4 5">
    <name type="scientific">Salinithrix halophila</name>
    <dbReference type="NCBI Taxonomy" id="1485204"/>
    <lineage>
        <taxon>Bacteria</taxon>
        <taxon>Bacillati</taxon>
        <taxon>Bacillota</taxon>
        <taxon>Bacilli</taxon>
        <taxon>Bacillales</taxon>
        <taxon>Thermoactinomycetaceae</taxon>
        <taxon>Salinithrix</taxon>
    </lineage>
</organism>
<keyword evidence="4" id="KW-0378">Hydrolase</keyword>